<protein>
    <submittedName>
        <fullName evidence="1">Uncharacterized protein</fullName>
    </submittedName>
</protein>
<evidence type="ECO:0000313" key="2">
    <source>
        <dbReference type="Proteomes" id="UP001057452"/>
    </source>
</evidence>
<sequence length="123" mass="13790">MMTHFNKLVWGWQGEGGWMGGLVKPILLPVARLKERHRAWRREREGKRDRLVLITEAAAPSLPCAAATVRVKGREGEAAEAELVFVSETWRKEESAVSRVSPLVCVHCERLHPCNPPPHPPGL</sequence>
<accession>A0ACB9XCC2</accession>
<keyword evidence="2" id="KW-1185">Reference proteome</keyword>
<evidence type="ECO:0000313" key="1">
    <source>
        <dbReference type="EMBL" id="KAI4824493.1"/>
    </source>
</evidence>
<gene>
    <name evidence="1" type="ORF">KUCAC02_012999</name>
</gene>
<reference evidence="1" key="1">
    <citation type="submission" date="2022-05" db="EMBL/GenBank/DDBJ databases">
        <title>Chromosome-level genome of Chaenocephalus aceratus.</title>
        <authorList>
            <person name="Park H."/>
        </authorList>
    </citation>
    <scope>NUCLEOTIDE SEQUENCE</scope>
    <source>
        <strain evidence="1">KU_202001</strain>
    </source>
</reference>
<organism evidence="1 2">
    <name type="scientific">Chaenocephalus aceratus</name>
    <name type="common">Blackfin icefish</name>
    <name type="synonym">Chaenichthys aceratus</name>
    <dbReference type="NCBI Taxonomy" id="36190"/>
    <lineage>
        <taxon>Eukaryota</taxon>
        <taxon>Metazoa</taxon>
        <taxon>Chordata</taxon>
        <taxon>Craniata</taxon>
        <taxon>Vertebrata</taxon>
        <taxon>Euteleostomi</taxon>
        <taxon>Actinopterygii</taxon>
        <taxon>Neopterygii</taxon>
        <taxon>Teleostei</taxon>
        <taxon>Neoteleostei</taxon>
        <taxon>Acanthomorphata</taxon>
        <taxon>Eupercaria</taxon>
        <taxon>Perciformes</taxon>
        <taxon>Notothenioidei</taxon>
        <taxon>Channichthyidae</taxon>
        <taxon>Chaenocephalus</taxon>
    </lineage>
</organism>
<dbReference type="Proteomes" id="UP001057452">
    <property type="component" value="Chromosome 7"/>
</dbReference>
<comment type="caution">
    <text evidence="1">The sequence shown here is derived from an EMBL/GenBank/DDBJ whole genome shotgun (WGS) entry which is preliminary data.</text>
</comment>
<proteinExistence type="predicted"/>
<dbReference type="EMBL" id="CM043791">
    <property type="protein sequence ID" value="KAI4824493.1"/>
    <property type="molecule type" value="Genomic_DNA"/>
</dbReference>
<name>A0ACB9XCC2_CHAAC</name>